<dbReference type="InterPro" id="IPR018181">
    <property type="entry name" value="Heat_shock_70_CS"/>
</dbReference>
<protein>
    <recommendedName>
        <fullName evidence="8">Heat shock protein 70 family</fullName>
    </recommendedName>
</protein>
<dbReference type="PRINTS" id="PR00301">
    <property type="entry name" value="HEATSHOCK70"/>
</dbReference>
<evidence type="ECO:0008006" key="8">
    <source>
        <dbReference type="Google" id="ProtNLM"/>
    </source>
</evidence>
<evidence type="ECO:0000256" key="2">
    <source>
        <dbReference type="ARBA" id="ARBA00022741"/>
    </source>
</evidence>
<dbReference type="Gene3D" id="3.30.30.30">
    <property type="match status" value="1"/>
</dbReference>
<comment type="similarity">
    <text evidence="1 4">Belongs to the heat shock protein 70 family.</text>
</comment>
<dbReference type="SUPFAM" id="SSF100920">
    <property type="entry name" value="Heat shock protein 70kD (HSP70), peptide-binding domain"/>
    <property type="match status" value="1"/>
</dbReference>
<dbReference type="InterPro" id="IPR043129">
    <property type="entry name" value="ATPase_NBD"/>
</dbReference>
<evidence type="ECO:0000313" key="7">
    <source>
        <dbReference type="Proteomes" id="UP000799770"/>
    </source>
</evidence>
<feature type="coiled-coil region" evidence="5">
    <location>
        <begin position="274"/>
        <end position="301"/>
    </location>
</feature>
<feature type="coiled-coil region" evidence="5">
    <location>
        <begin position="526"/>
        <end position="562"/>
    </location>
</feature>
<proteinExistence type="inferred from homology"/>
<dbReference type="GO" id="GO:0140662">
    <property type="term" value="F:ATP-dependent protein folding chaperone"/>
    <property type="evidence" value="ECO:0007669"/>
    <property type="project" value="InterPro"/>
</dbReference>
<dbReference type="PANTHER" id="PTHR19375">
    <property type="entry name" value="HEAT SHOCK PROTEIN 70KDA"/>
    <property type="match status" value="1"/>
</dbReference>
<accession>A0A6A5ZL58</accession>
<dbReference type="Gene3D" id="3.30.420.40">
    <property type="match status" value="2"/>
</dbReference>
<dbReference type="Gene3D" id="2.60.34.10">
    <property type="entry name" value="Substrate Binding Domain Of DNAk, Chain A, domain 1"/>
    <property type="match status" value="1"/>
</dbReference>
<keyword evidence="3 4" id="KW-0067">ATP-binding</keyword>
<dbReference type="InterPro" id="IPR013126">
    <property type="entry name" value="Hsp_70_fam"/>
</dbReference>
<organism evidence="6 7">
    <name type="scientific">Lophiotrema nucula</name>
    <dbReference type="NCBI Taxonomy" id="690887"/>
    <lineage>
        <taxon>Eukaryota</taxon>
        <taxon>Fungi</taxon>
        <taxon>Dikarya</taxon>
        <taxon>Ascomycota</taxon>
        <taxon>Pezizomycotina</taxon>
        <taxon>Dothideomycetes</taxon>
        <taxon>Pleosporomycetidae</taxon>
        <taxon>Pleosporales</taxon>
        <taxon>Lophiotremataceae</taxon>
        <taxon>Lophiotrema</taxon>
    </lineage>
</organism>
<dbReference type="Gene3D" id="3.90.640.10">
    <property type="entry name" value="Actin, Chain A, domain 4"/>
    <property type="match status" value="1"/>
</dbReference>
<dbReference type="AlphaFoldDB" id="A0A6A5ZL58"/>
<dbReference type="SUPFAM" id="SSF53067">
    <property type="entry name" value="Actin-like ATPase domain"/>
    <property type="match status" value="2"/>
</dbReference>
<gene>
    <name evidence="6" type="ORF">BDV96DRAFT_610321</name>
</gene>
<keyword evidence="7" id="KW-1185">Reference proteome</keyword>
<dbReference type="GO" id="GO:0005524">
    <property type="term" value="F:ATP binding"/>
    <property type="evidence" value="ECO:0007669"/>
    <property type="project" value="UniProtKB-KW"/>
</dbReference>
<dbReference type="EMBL" id="ML977314">
    <property type="protein sequence ID" value="KAF2120370.1"/>
    <property type="molecule type" value="Genomic_DNA"/>
</dbReference>
<dbReference type="Proteomes" id="UP000799770">
    <property type="component" value="Unassembled WGS sequence"/>
</dbReference>
<name>A0A6A5ZL58_9PLEO</name>
<dbReference type="FunFam" id="3.90.640.10:FF:000134">
    <property type="entry name" value="Heat shock cognate 71 kDa protein"/>
    <property type="match status" value="1"/>
</dbReference>
<dbReference type="PROSITE" id="PS01036">
    <property type="entry name" value="HSP70_3"/>
    <property type="match status" value="1"/>
</dbReference>
<evidence type="ECO:0000256" key="1">
    <source>
        <dbReference type="ARBA" id="ARBA00007381"/>
    </source>
</evidence>
<dbReference type="InterPro" id="IPR029047">
    <property type="entry name" value="HSP70_peptide-bd_sf"/>
</dbReference>
<dbReference type="Pfam" id="PF00012">
    <property type="entry name" value="HSP70"/>
    <property type="match status" value="1"/>
</dbReference>
<evidence type="ECO:0000313" key="6">
    <source>
        <dbReference type="EMBL" id="KAF2120370.1"/>
    </source>
</evidence>
<evidence type="ECO:0000256" key="4">
    <source>
        <dbReference type="RuleBase" id="RU003322"/>
    </source>
</evidence>
<evidence type="ECO:0000256" key="3">
    <source>
        <dbReference type="ARBA" id="ARBA00022840"/>
    </source>
</evidence>
<reference evidence="6" key="1">
    <citation type="journal article" date="2020" name="Stud. Mycol.">
        <title>101 Dothideomycetes genomes: a test case for predicting lifestyles and emergence of pathogens.</title>
        <authorList>
            <person name="Haridas S."/>
            <person name="Albert R."/>
            <person name="Binder M."/>
            <person name="Bloem J."/>
            <person name="Labutti K."/>
            <person name="Salamov A."/>
            <person name="Andreopoulos B."/>
            <person name="Baker S."/>
            <person name="Barry K."/>
            <person name="Bills G."/>
            <person name="Bluhm B."/>
            <person name="Cannon C."/>
            <person name="Castanera R."/>
            <person name="Culley D."/>
            <person name="Daum C."/>
            <person name="Ezra D."/>
            <person name="Gonzalez J."/>
            <person name="Henrissat B."/>
            <person name="Kuo A."/>
            <person name="Liang C."/>
            <person name="Lipzen A."/>
            <person name="Lutzoni F."/>
            <person name="Magnuson J."/>
            <person name="Mondo S."/>
            <person name="Nolan M."/>
            <person name="Ohm R."/>
            <person name="Pangilinan J."/>
            <person name="Park H.-J."/>
            <person name="Ramirez L."/>
            <person name="Alfaro M."/>
            <person name="Sun H."/>
            <person name="Tritt A."/>
            <person name="Yoshinaga Y."/>
            <person name="Zwiers L.-H."/>
            <person name="Turgeon B."/>
            <person name="Goodwin S."/>
            <person name="Spatafora J."/>
            <person name="Crous P."/>
            <person name="Grigoriev I."/>
        </authorList>
    </citation>
    <scope>NUCLEOTIDE SEQUENCE</scope>
    <source>
        <strain evidence="6">CBS 627.86</strain>
    </source>
</reference>
<dbReference type="OrthoDB" id="4062651at2759"/>
<sequence>MGFAIGIDLGTANTRIAVHRHDHFEVIPHEGQSLMPSYVAFTETGRLIGQAAKNQASVNPKNTVFNVLSFLGTAFNSPHLQAMIKLLSFEVTHDGAIAEEKRKPVFKVTHKGVPTTFTPVEILAMILKRAKKDAERYLGHRVFDALITLPSYFNLSQRFAIKDAATIAGIRTLRMMPAASVALTDLMITQKMPGERNVIICDVGAGYYSVVLATLEEGIQDTKAVSWDDSCVGEDYDRRMMNHMINFFNRKYRAKVGESVDSTFYGLTDNPRALRRLRAACEKAKHQLSSAEEAVIEIEQLHGGNDLNMFITRARFEELIQDLVRSLCEPIERVLRDAKLEKSSVHDIVLIGGSSRIPKIQKVISNFFDGKEPIRCLNIEETSARGAALHAAIISSDKTSRNIGEILLLDIVSWSLGIETAGGVMTPLIKRGTSIPTKKSEVFSTYQDNQDFFLVTCYEGERARVKDCKELGHTQVPVPPAPRGVPQLEVTFYIDADYIITATVLEKSTGSKSSVILNGNNARSFARISNERLESLTRAEEQMEAEDEREDTRIEARNTAEELMYSFKDWTSTIPEERRVDGIARLENLANIVLNWMDENQSAATWEYETQRGGASTQGGRRGCTISECDDEIGINA</sequence>
<keyword evidence="5" id="KW-0175">Coiled coil</keyword>
<evidence type="ECO:0000256" key="5">
    <source>
        <dbReference type="SAM" id="Coils"/>
    </source>
</evidence>
<keyword evidence="2 4" id="KW-0547">Nucleotide-binding</keyword>